<feature type="region of interest" description="Disordered" evidence="12">
    <location>
        <begin position="362"/>
        <end position="381"/>
    </location>
</feature>
<dbReference type="InterPro" id="IPR010432">
    <property type="entry name" value="RDD"/>
</dbReference>
<dbReference type="Pfam" id="PF06271">
    <property type="entry name" value="RDD"/>
    <property type="match status" value="1"/>
</dbReference>
<name>E6Q6V4_9ZZZZ</name>
<evidence type="ECO:0000256" key="4">
    <source>
        <dbReference type="ARBA" id="ARBA00022670"/>
    </source>
</evidence>
<evidence type="ECO:0008006" key="17">
    <source>
        <dbReference type="Google" id="ProtNLM"/>
    </source>
</evidence>
<feature type="transmembrane region" description="Helical" evidence="13">
    <location>
        <begin position="26"/>
        <end position="46"/>
    </location>
</feature>
<keyword evidence="7" id="KW-0378">Hydrolase</keyword>
<evidence type="ECO:0000256" key="7">
    <source>
        <dbReference type="ARBA" id="ARBA00022801"/>
    </source>
</evidence>
<keyword evidence="4" id="KW-0645">Protease</keyword>
<comment type="subcellular location">
    <subcellularLocation>
        <location evidence="2">Cell membrane</location>
        <topology evidence="2">Multi-pass membrane protein</topology>
    </subcellularLocation>
</comment>
<evidence type="ECO:0000313" key="16">
    <source>
        <dbReference type="EMBL" id="CBI02929.1"/>
    </source>
</evidence>
<evidence type="ECO:0000256" key="3">
    <source>
        <dbReference type="ARBA" id="ARBA00022475"/>
    </source>
</evidence>
<proteinExistence type="predicted"/>
<keyword evidence="9 13" id="KW-1133">Transmembrane helix</keyword>
<accession>E6Q6V4</accession>
<evidence type="ECO:0000256" key="2">
    <source>
        <dbReference type="ARBA" id="ARBA00004651"/>
    </source>
</evidence>
<feature type="domain" description="Peptidase M48" evidence="14">
    <location>
        <begin position="83"/>
        <end position="258"/>
    </location>
</feature>
<dbReference type="PANTHER" id="PTHR43221">
    <property type="entry name" value="PROTEASE HTPX"/>
    <property type="match status" value="1"/>
</dbReference>
<keyword evidence="8" id="KW-0862">Zinc</keyword>
<keyword evidence="10" id="KW-0482">Metalloprotease</keyword>
<evidence type="ECO:0000256" key="1">
    <source>
        <dbReference type="ARBA" id="ARBA00001947"/>
    </source>
</evidence>
<feature type="domain" description="RDD" evidence="15">
    <location>
        <begin position="406"/>
        <end position="474"/>
    </location>
</feature>
<evidence type="ECO:0000256" key="10">
    <source>
        <dbReference type="ARBA" id="ARBA00023049"/>
    </source>
</evidence>
<feature type="transmembrane region" description="Helical" evidence="13">
    <location>
        <begin position="414"/>
        <end position="438"/>
    </location>
</feature>
<keyword evidence="6" id="KW-0479">Metal-binding</keyword>
<evidence type="ECO:0000256" key="5">
    <source>
        <dbReference type="ARBA" id="ARBA00022692"/>
    </source>
</evidence>
<evidence type="ECO:0000256" key="11">
    <source>
        <dbReference type="ARBA" id="ARBA00023136"/>
    </source>
</evidence>
<dbReference type="PANTHER" id="PTHR43221:SF1">
    <property type="entry name" value="PROTEASE HTPX"/>
    <property type="match status" value="1"/>
</dbReference>
<protein>
    <recommendedName>
        <fullName evidence="17">Peptidase M48 domain-containing protein</fullName>
    </recommendedName>
</protein>
<keyword evidence="3" id="KW-1003">Cell membrane</keyword>
<keyword evidence="11 13" id="KW-0472">Membrane</keyword>
<evidence type="ECO:0000256" key="8">
    <source>
        <dbReference type="ARBA" id="ARBA00022833"/>
    </source>
</evidence>
<dbReference type="CDD" id="cd07325">
    <property type="entry name" value="M48_Ste24p_like"/>
    <property type="match status" value="1"/>
</dbReference>
<evidence type="ECO:0000256" key="12">
    <source>
        <dbReference type="SAM" id="MobiDB-lite"/>
    </source>
</evidence>
<dbReference type="GO" id="GO:0004222">
    <property type="term" value="F:metalloendopeptidase activity"/>
    <property type="evidence" value="ECO:0007669"/>
    <property type="project" value="InterPro"/>
</dbReference>
<feature type="transmembrane region" description="Helical" evidence="13">
    <location>
        <begin position="52"/>
        <end position="69"/>
    </location>
</feature>
<organism evidence="16">
    <name type="scientific">mine drainage metagenome</name>
    <dbReference type="NCBI Taxonomy" id="410659"/>
    <lineage>
        <taxon>unclassified sequences</taxon>
        <taxon>metagenomes</taxon>
        <taxon>ecological metagenomes</taxon>
    </lineage>
</organism>
<dbReference type="GO" id="GO:0046872">
    <property type="term" value="F:metal ion binding"/>
    <property type="evidence" value="ECO:0007669"/>
    <property type="project" value="UniProtKB-KW"/>
</dbReference>
<dbReference type="InterPro" id="IPR001915">
    <property type="entry name" value="Peptidase_M48"/>
</dbReference>
<evidence type="ECO:0000256" key="9">
    <source>
        <dbReference type="ARBA" id="ARBA00022989"/>
    </source>
</evidence>
<keyword evidence="5 13" id="KW-0812">Transmembrane</keyword>
<dbReference type="InterPro" id="IPR050083">
    <property type="entry name" value="HtpX_protease"/>
</dbReference>
<reference evidence="16" key="1">
    <citation type="submission" date="2009-10" db="EMBL/GenBank/DDBJ databases">
        <title>Diversity of trophic interactions inside an arsenic-rich microbial ecosystem.</title>
        <authorList>
            <person name="Bertin P.N."/>
            <person name="Heinrich-Salmeron A."/>
            <person name="Pelletier E."/>
            <person name="Goulhen-Chollet F."/>
            <person name="Arsene-Ploetze F."/>
            <person name="Gallien S."/>
            <person name="Calteau A."/>
            <person name="Vallenet D."/>
            <person name="Casiot C."/>
            <person name="Chane-Woon-Ming B."/>
            <person name="Giloteaux L."/>
            <person name="Barakat M."/>
            <person name="Bonnefoy V."/>
            <person name="Bruneel O."/>
            <person name="Chandler M."/>
            <person name="Cleiss J."/>
            <person name="Duran R."/>
            <person name="Elbaz-Poulichet F."/>
            <person name="Fonknechten N."/>
            <person name="Lauga B."/>
            <person name="Mornico D."/>
            <person name="Ortet P."/>
            <person name="Schaeffer C."/>
            <person name="Siguier P."/>
            <person name="Alexander Thil Smith A."/>
            <person name="Van Dorsselaer A."/>
            <person name="Weissenbach J."/>
            <person name="Medigue C."/>
            <person name="Le Paslier D."/>
        </authorList>
    </citation>
    <scope>NUCLEOTIDE SEQUENCE</scope>
</reference>
<dbReference type="GO" id="GO:0005886">
    <property type="term" value="C:plasma membrane"/>
    <property type="evidence" value="ECO:0007669"/>
    <property type="project" value="UniProtKB-SubCell"/>
</dbReference>
<evidence type="ECO:0000256" key="13">
    <source>
        <dbReference type="SAM" id="Phobius"/>
    </source>
</evidence>
<comment type="cofactor">
    <cofactor evidence="1">
        <name>Zn(2+)</name>
        <dbReference type="ChEBI" id="CHEBI:29105"/>
    </cofactor>
</comment>
<evidence type="ECO:0000259" key="15">
    <source>
        <dbReference type="Pfam" id="PF06271"/>
    </source>
</evidence>
<sequence>MVAEIDRGKSLLFEGSASLRHPTERIAFFLTLLWAFPVAAIVGIFIHFSIGLAQVALFVVGAMVFITFARGRLIGSSLLIHEAQNPEIFAIVKRQCAALGLPLPLVFVRQDPLVPAAAIGFGEPYSLVLSSEYLEELREDELSFVIGRQLGHIAAGHVRYQSLLSVNGNENALVSLIFGPWLRRCELTCDKVGLICCGSLDAASRAIAILALRGFGRQVDLRSFATQQASIGDDTVLKWGEWLGSEPYATRRIAELTAFAASAQYERYEEWFLRSEAVAPIPLPLPGSRRLDRGDLAGRGRRILAAAIDVVVLLAASSYFTLPASSHSPKIPRAVVVNGLPNGANVQLGPLSVNIPAEKTAPAASSAPTPVPTASPTPSPQQLAASATARLRDAWNRTLEGLARRSLSFGFASFLYFALLIAIVGQSFGMMIAGLRVSSLDLRRPSFGQALARGVLIGIFHVLIALLAPFTTCWFHDWMTKTRVVAGERLIARVANG</sequence>
<dbReference type="Pfam" id="PF01435">
    <property type="entry name" value="Peptidase_M48"/>
    <property type="match status" value="1"/>
</dbReference>
<dbReference type="GO" id="GO:0006508">
    <property type="term" value="P:proteolysis"/>
    <property type="evidence" value="ECO:0007669"/>
    <property type="project" value="UniProtKB-KW"/>
</dbReference>
<dbReference type="EMBL" id="CABO01000045">
    <property type="protein sequence ID" value="CBI02929.1"/>
    <property type="molecule type" value="Genomic_DNA"/>
</dbReference>
<feature type="transmembrane region" description="Helical" evidence="13">
    <location>
        <begin position="450"/>
        <end position="470"/>
    </location>
</feature>
<comment type="caution">
    <text evidence="16">The sequence shown here is derived from an EMBL/GenBank/DDBJ whole genome shotgun (WGS) entry which is preliminary data.</text>
</comment>
<gene>
    <name evidence="16" type="ORF">CARN4_2702</name>
</gene>
<evidence type="ECO:0000256" key="6">
    <source>
        <dbReference type="ARBA" id="ARBA00022723"/>
    </source>
</evidence>
<evidence type="ECO:0000259" key="14">
    <source>
        <dbReference type="Pfam" id="PF01435"/>
    </source>
</evidence>
<dbReference type="Gene3D" id="3.30.2010.10">
    <property type="entry name" value="Metalloproteases ('zincins'), catalytic domain"/>
    <property type="match status" value="1"/>
</dbReference>
<dbReference type="AlphaFoldDB" id="E6Q6V4"/>
<feature type="compositionally biased region" description="Pro residues" evidence="12">
    <location>
        <begin position="369"/>
        <end position="379"/>
    </location>
</feature>